<reference evidence="1" key="2">
    <citation type="submission" date="2025-08" db="UniProtKB">
        <authorList>
            <consortium name="Ensembl"/>
        </authorList>
    </citation>
    <scope>IDENTIFICATION</scope>
    <source>
        <strain evidence="1">breed Abyssinian</strain>
    </source>
</reference>
<sequence>MLEVLASAIRQQKEIKGIKIGKDEIKLSLFADGMILYMKNPMVSMKSLLELIHEFSKVAGYKINVQKSVAFLYTNNEATERQIKKLIPFTIAPRIITSLGINLTKDVKHLYAENYRMLLKEIEEDTKKWKNILCSWIGRINIIKMSILPKVIYTFNALPIKIAPAFFSKLEQAVLKFVWNHKRPQIAKGILKKKTKAGGITIPDFSLYYKAVIIKTA</sequence>
<evidence type="ECO:0000313" key="1">
    <source>
        <dbReference type="Ensembl" id="ENSFCTP00005038451.1"/>
    </source>
</evidence>
<dbReference type="GeneTree" id="ENSGT01150000286964"/>
<organism evidence="1 2">
    <name type="scientific">Felis catus</name>
    <name type="common">Cat</name>
    <name type="synonym">Felis silvestris catus</name>
    <dbReference type="NCBI Taxonomy" id="9685"/>
    <lineage>
        <taxon>Eukaryota</taxon>
        <taxon>Metazoa</taxon>
        <taxon>Chordata</taxon>
        <taxon>Craniata</taxon>
        <taxon>Vertebrata</taxon>
        <taxon>Euteleostomi</taxon>
        <taxon>Mammalia</taxon>
        <taxon>Eutheria</taxon>
        <taxon>Laurasiatheria</taxon>
        <taxon>Carnivora</taxon>
        <taxon>Feliformia</taxon>
        <taxon>Felidae</taxon>
        <taxon>Felinae</taxon>
        <taxon>Felis</taxon>
    </lineage>
</organism>
<reference evidence="1" key="3">
    <citation type="submission" date="2025-09" db="UniProtKB">
        <authorList>
            <consortium name="Ensembl"/>
        </authorList>
    </citation>
    <scope>IDENTIFICATION</scope>
    <source>
        <strain evidence="1">breed Abyssinian</strain>
    </source>
</reference>
<protein>
    <recommendedName>
        <fullName evidence="3">Reverse transcriptase domain-containing protein</fullName>
    </recommendedName>
</protein>
<evidence type="ECO:0008006" key="3">
    <source>
        <dbReference type="Google" id="ProtNLM"/>
    </source>
</evidence>
<dbReference type="PANTHER" id="PTHR31635:SF196">
    <property type="entry name" value="REVERSE TRANSCRIPTASE DOMAIN-CONTAINING PROTEIN-RELATED"/>
    <property type="match status" value="1"/>
</dbReference>
<dbReference type="Proteomes" id="UP000823872">
    <property type="component" value="Chromosome C1"/>
</dbReference>
<dbReference type="PANTHER" id="PTHR31635">
    <property type="entry name" value="REVERSE TRANSCRIPTASE DOMAIN-CONTAINING PROTEIN-RELATED"/>
    <property type="match status" value="1"/>
</dbReference>
<name>A0ABI7YW34_FELCA</name>
<keyword evidence="2" id="KW-1185">Reference proteome</keyword>
<evidence type="ECO:0000313" key="2">
    <source>
        <dbReference type="Proteomes" id="UP000823872"/>
    </source>
</evidence>
<reference evidence="1 2" key="1">
    <citation type="submission" date="2021-02" db="EMBL/GenBank/DDBJ databases">
        <title>Safari Cat Assemblies.</title>
        <authorList>
            <person name="Bredemeyer K.R."/>
            <person name="Murphy W.J."/>
        </authorList>
    </citation>
    <scope>NUCLEOTIDE SEQUENCE [LARGE SCALE GENOMIC DNA]</scope>
</reference>
<proteinExistence type="predicted"/>
<dbReference type="Ensembl" id="ENSFCTT00005052425.1">
    <property type="protein sequence ID" value="ENSFCTP00005038451.1"/>
    <property type="gene ID" value="ENSFCTG00005018246.1"/>
</dbReference>
<accession>A0ABI7YW34</accession>